<comment type="caution">
    <text evidence="2">The sequence shown here is derived from an EMBL/GenBank/DDBJ whole genome shotgun (WGS) entry which is preliminary data.</text>
</comment>
<dbReference type="Gene3D" id="3.40.50.360">
    <property type="match status" value="1"/>
</dbReference>
<dbReference type="EMBL" id="QUNO01000040">
    <property type="protein sequence ID" value="REH17943.1"/>
    <property type="molecule type" value="Genomic_DNA"/>
</dbReference>
<feature type="domain" description="NADPH-dependent FMN reductase-like" evidence="1">
    <location>
        <begin position="3"/>
        <end position="138"/>
    </location>
</feature>
<evidence type="ECO:0000313" key="3">
    <source>
        <dbReference type="Proteomes" id="UP000256269"/>
    </source>
</evidence>
<evidence type="ECO:0000313" key="2">
    <source>
        <dbReference type="EMBL" id="REH17943.1"/>
    </source>
</evidence>
<gene>
    <name evidence="2" type="ORF">BCF44_14023</name>
</gene>
<dbReference type="GO" id="GO:0005829">
    <property type="term" value="C:cytosol"/>
    <property type="evidence" value="ECO:0007669"/>
    <property type="project" value="TreeGrafter"/>
</dbReference>
<dbReference type="InterPro" id="IPR005025">
    <property type="entry name" value="FMN_Rdtase-like_dom"/>
</dbReference>
<dbReference type="GO" id="GO:0010181">
    <property type="term" value="F:FMN binding"/>
    <property type="evidence" value="ECO:0007669"/>
    <property type="project" value="TreeGrafter"/>
</dbReference>
<evidence type="ECO:0000259" key="1">
    <source>
        <dbReference type="Pfam" id="PF03358"/>
    </source>
</evidence>
<keyword evidence="3" id="KW-1185">Reference proteome</keyword>
<sequence length="178" mass="18152">MTEILVLSGSLRAESVTTRVASVALAADLPGVTATLAEGLDALPLFNDDLDTWHPPESVAHLRREVAAADAVLFLSPANNGSISAALKNAIDWLSRPRATAPIQGKAAALLVTGYSVDGVVDHLDHVLAAAGARVVRSPGRGLSLKMFGGRGPSDVPAVREAVAEALAALHAGTAIAV</sequence>
<dbReference type="Pfam" id="PF03358">
    <property type="entry name" value="FMN_red"/>
    <property type="match status" value="1"/>
</dbReference>
<proteinExistence type="predicted"/>
<protein>
    <submittedName>
        <fullName evidence="2">Chromate reductase</fullName>
    </submittedName>
</protein>
<reference evidence="2 3" key="1">
    <citation type="submission" date="2018-08" db="EMBL/GenBank/DDBJ databases">
        <title>Genomic Encyclopedia of Archaeal and Bacterial Type Strains, Phase II (KMG-II): from individual species to whole genera.</title>
        <authorList>
            <person name="Goeker M."/>
        </authorList>
    </citation>
    <scope>NUCLEOTIDE SEQUENCE [LARGE SCALE GENOMIC DNA]</scope>
    <source>
        <strain evidence="2 3">DSM 45791</strain>
    </source>
</reference>
<organism evidence="2 3">
    <name type="scientific">Kutzneria buriramensis</name>
    <dbReference type="NCBI Taxonomy" id="1045776"/>
    <lineage>
        <taxon>Bacteria</taxon>
        <taxon>Bacillati</taxon>
        <taxon>Actinomycetota</taxon>
        <taxon>Actinomycetes</taxon>
        <taxon>Pseudonocardiales</taxon>
        <taxon>Pseudonocardiaceae</taxon>
        <taxon>Kutzneria</taxon>
    </lineage>
</organism>
<dbReference type="GO" id="GO:0016491">
    <property type="term" value="F:oxidoreductase activity"/>
    <property type="evidence" value="ECO:0007669"/>
    <property type="project" value="InterPro"/>
</dbReference>
<dbReference type="RefSeq" id="WP_116182330.1">
    <property type="nucleotide sequence ID" value="NZ_CP144375.1"/>
</dbReference>
<dbReference type="Proteomes" id="UP000256269">
    <property type="component" value="Unassembled WGS sequence"/>
</dbReference>
<dbReference type="AlphaFoldDB" id="A0A3E0G655"/>
<name>A0A3E0G655_9PSEU</name>
<dbReference type="PANTHER" id="PTHR30543">
    <property type="entry name" value="CHROMATE REDUCTASE"/>
    <property type="match status" value="1"/>
</dbReference>
<dbReference type="PANTHER" id="PTHR30543:SF21">
    <property type="entry name" value="NAD(P)H-DEPENDENT FMN REDUCTASE LOT6"/>
    <property type="match status" value="1"/>
</dbReference>
<accession>A0A3E0G655</accession>
<dbReference type="SUPFAM" id="SSF52218">
    <property type="entry name" value="Flavoproteins"/>
    <property type="match status" value="1"/>
</dbReference>
<dbReference type="InterPro" id="IPR029039">
    <property type="entry name" value="Flavoprotein-like_sf"/>
</dbReference>
<dbReference type="InterPro" id="IPR050712">
    <property type="entry name" value="NAD(P)H-dep_reductase"/>
</dbReference>
<dbReference type="OrthoDB" id="9812295at2"/>